<dbReference type="GeneID" id="7050833"/>
<dbReference type="AlphaFoldDB" id="B6JX35"/>
<dbReference type="GO" id="GO:0008139">
    <property type="term" value="F:nuclear localization sequence binding"/>
    <property type="evidence" value="ECO:0000318"/>
    <property type="project" value="GO_Central"/>
</dbReference>
<evidence type="ECO:0000313" key="10">
    <source>
        <dbReference type="JaponicusDB" id="SJAG_00962"/>
    </source>
</evidence>
<evidence type="ECO:0000256" key="8">
    <source>
        <dbReference type="SAM" id="MobiDB-lite"/>
    </source>
</evidence>
<name>B6JX35_SCHJY</name>
<dbReference type="GO" id="GO:0034399">
    <property type="term" value="C:nuclear periphery"/>
    <property type="evidence" value="ECO:0007669"/>
    <property type="project" value="EnsemblFungi"/>
</dbReference>
<dbReference type="OMA" id="RDNTDVF"/>
<evidence type="ECO:0000256" key="5">
    <source>
        <dbReference type="ARBA" id="ARBA00023010"/>
    </source>
</evidence>
<reference evidence="9 11" key="1">
    <citation type="journal article" date="2011" name="Science">
        <title>Comparative functional genomics of the fission yeasts.</title>
        <authorList>
            <person name="Rhind N."/>
            <person name="Chen Z."/>
            <person name="Yassour M."/>
            <person name="Thompson D.A."/>
            <person name="Haas B.J."/>
            <person name="Habib N."/>
            <person name="Wapinski I."/>
            <person name="Roy S."/>
            <person name="Lin M.F."/>
            <person name="Heiman D.I."/>
            <person name="Young S.K."/>
            <person name="Furuya K."/>
            <person name="Guo Y."/>
            <person name="Pidoux A."/>
            <person name="Chen H.M."/>
            <person name="Robbertse B."/>
            <person name="Goldberg J.M."/>
            <person name="Aoki K."/>
            <person name="Bayne E.H."/>
            <person name="Berlin A.M."/>
            <person name="Desjardins C.A."/>
            <person name="Dobbs E."/>
            <person name="Dukaj L."/>
            <person name="Fan L."/>
            <person name="FitzGerald M.G."/>
            <person name="French C."/>
            <person name="Gujja S."/>
            <person name="Hansen K."/>
            <person name="Keifenheim D."/>
            <person name="Levin J.Z."/>
            <person name="Mosher R.A."/>
            <person name="Mueller C.A."/>
            <person name="Pfiffner J."/>
            <person name="Priest M."/>
            <person name="Russ C."/>
            <person name="Smialowska A."/>
            <person name="Swoboda P."/>
            <person name="Sykes S.M."/>
            <person name="Vaughn M."/>
            <person name="Vengrova S."/>
            <person name="Yoder R."/>
            <person name="Zeng Q."/>
            <person name="Allshire R."/>
            <person name="Baulcombe D."/>
            <person name="Birren B.W."/>
            <person name="Brown W."/>
            <person name="Ekwall K."/>
            <person name="Kellis M."/>
            <person name="Leatherwood J."/>
            <person name="Levin H."/>
            <person name="Margalit H."/>
            <person name="Martienssen R."/>
            <person name="Nieduszynski C.A."/>
            <person name="Spatafora J.W."/>
            <person name="Friedman N."/>
            <person name="Dalgaard J.Z."/>
            <person name="Baumann P."/>
            <person name="Niki H."/>
            <person name="Regev A."/>
            <person name="Nusbaum C."/>
        </authorList>
    </citation>
    <scope>NUCLEOTIDE SEQUENCE [LARGE SCALE GENOMIC DNA]</scope>
    <source>
        <strain evidence="11">yFS275 / FY16936</strain>
    </source>
</reference>
<evidence type="ECO:0000256" key="2">
    <source>
        <dbReference type="ARBA" id="ARBA00022448"/>
    </source>
</evidence>
<keyword evidence="3" id="KW-0509">mRNA transport</keyword>
<evidence type="ECO:0000256" key="6">
    <source>
        <dbReference type="ARBA" id="ARBA00023132"/>
    </source>
</evidence>
<dbReference type="GO" id="GO:0015031">
    <property type="term" value="P:protein transport"/>
    <property type="evidence" value="ECO:0007669"/>
    <property type="project" value="UniProtKB-KW"/>
</dbReference>
<sequence>MFGSNKPLFSFGSTNTAAPAFGQQNNAGTNTQPGAGLLNQTTTNVPATNTGGLFGQAATKQPATTTSLFGQKPATTTTTTPSLFGQTQQQQPAAGTSLFGGSGFNQQQQQQQTQPVFGSTTGGGLFGQQNTATTTKPSFGLFGQQQPQQQQQAVPQANTVASNVTPIQSTTRFSALDAATQNALDSIEKEIFAQIQLSETVNESAAQVRQLVDTVPNDVAEVERRLSSTSTALETDADCLEDVKNIVDKDTINARISTRIIDVMKTPGAVLPHTSNDPLVNYFDEFVRDAKKRTQVYAATIGELEQHLEQVESMPQNNSPEALVRSLKEEHKLFMALSNRFAQVHDEVKRLQISAGSVNGFRK</sequence>
<evidence type="ECO:0000313" key="9">
    <source>
        <dbReference type="EMBL" id="EEB05936.2"/>
    </source>
</evidence>
<dbReference type="Proteomes" id="UP000001744">
    <property type="component" value="Unassembled WGS sequence"/>
</dbReference>
<dbReference type="HOGENOM" id="CLU_645843_0_0_1"/>
<dbReference type="RefSeq" id="XP_002172229.2">
    <property type="nucleotide sequence ID" value="XM_002172193.2"/>
</dbReference>
<dbReference type="Gene3D" id="6.10.140.1350">
    <property type="match status" value="1"/>
</dbReference>
<dbReference type="PANTHER" id="PTHR13437">
    <property type="entry name" value="NUCLEOPORIN P58/P45 NUCLEOPORIN-LIKE PROTEIN 1"/>
    <property type="match status" value="1"/>
</dbReference>
<dbReference type="InterPro" id="IPR024882">
    <property type="entry name" value="NUP58/p45/49"/>
</dbReference>
<evidence type="ECO:0000256" key="7">
    <source>
        <dbReference type="ARBA" id="ARBA00023242"/>
    </source>
</evidence>
<evidence type="ECO:0000256" key="1">
    <source>
        <dbReference type="ARBA" id="ARBA00004567"/>
    </source>
</evidence>
<feature type="compositionally biased region" description="Low complexity" evidence="8">
    <location>
        <begin position="144"/>
        <end position="157"/>
    </location>
</feature>
<keyword evidence="6" id="KW-0906">Nuclear pore complex</keyword>
<evidence type="ECO:0000256" key="3">
    <source>
        <dbReference type="ARBA" id="ARBA00022816"/>
    </source>
</evidence>
<dbReference type="InterPro" id="IPR025574">
    <property type="entry name" value="Nucleoporin_FG_rpt"/>
</dbReference>
<dbReference type="eggNOG" id="KOG0845">
    <property type="taxonomic scope" value="Eukaryota"/>
</dbReference>
<keyword evidence="5" id="KW-0811">Translocation</keyword>
<feature type="compositionally biased region" description="Polar residues" evidence="8">
    <location>
        <begin position="11"/>
        <end position="51"/>
    </location>
</feature>
<keyword evidence="7" id="KW-0539">Nucleus</keyword>
<feature type="compositionally biased region" description="Polar residues" evidence="8">
    <location>
        <begin position="58"/>
        <end position="69"/>
    </location>
</feature>
<dbReference type="JaponicusDB" id="SJAG_00962">
    <property type="gene designation" value="nup45"/>
</dbReference>
<keyword evidence="2" id="KW-0813">Transport</keyword>
<evidence type="ECO:0000256" key="4">
    <source>
        <dbReference type="ARBA" id="ARBA00022927"/>
    </source>
</evidence>
<comment type="subcellular location">
    <subcellularLocation>
        <location evidence="1">Nucleus</location>
        <location evidence="1">Nuclear pore complex</location>
    </subcellularLocation>
</comment>
<dbReference type="OrthoDB" id="6513151at2759"/>
<feature type="compositionally biased region" description="Polar residues" evidence="8">
    <location>
        <begin position="127"/>
        <end position="137"/>
    </location>
</feature>
<dbReference type="VEuPathDB" id="FungiDB:SJAG_00962"/>
<feature type="region of interest" description="Disordered" evidence="8">
    <location>
        <begin position="1"/>
        <end position="157"/>
    </location>
</feature>
<protein>
    <submittedName>
        <fullName evidence="9">Nucleoporin Nup45</fullName>
    </submittedName>
</protein>
<organism evidence="9 11">
    <name type="scientific">Schizosaccharomyces japonicus (strain yFS275 / FY16936)</name>
    <name type="common">Fission yeast</name>
    <dbReference type="NCBI Taxonomy" id="402676"/>
    <lineage>
        <taxon>Eukaryota</taxon>
        <taxon>Fungi</taxon>
        <taxon>Dikarya</taxon>
        <taxon>Ascomycota</taxon>
        <taxon>Taphrinomycotina</taxon>
        <taxon>Schizosaccharomycetes</taxon>
        <taxon>Schizosaccharomycetales</taxon>
        <taxon>Schizosaccharomycetaceae</taxon>
        <taxon>Schizosaccharomyces</taxon>
    </lineage>
</organism>
<dbReference type="GO" id="GO:0051028">
    <property type="term" value="P:mRNA transport"/>
    <property type="evidence" value="ECO:0007669"/>
    <property type="project" value="UniProtKB-KW"/>
</dbReference>
<dbReference type="GO" id="GO:0017056">
    <property type="term" value="F:structural constituent of nuclear pore"/>
    <property type="evidence" value="ECO:0000318"/>
    <property type="project" value="GO_Central"/>
</dbReference>
<gene>
    <name evidence="10" type="primary">nup45</name>
    <name evidence="9" type="ORF">SJAG_00962</name>
</gene>
<accession>B6JX35</accession>
<dbReference type="GO" id="GO:0005643">
    <property type="term" value="C:nuclear pore"/>
    <property type="evidence" value="ECO:0000318"/>
    <property type="project" value="GO_Central"/>
</dbReference>
<dbReference type="Pfam" id="PF13634">
    <property type="entry name" value="Nucleoporin_FG"/>
    <property type="match status" value="1"/>
</dbReference>
<keyword evidence="4" id="KW-0653">Protein transport</keyword>
<proteinExistence type="predicted"/>
<dbReference type="PANTHER" id="PTHR13437:SF2">
    <property type="entry name" value="NUCLEOPORIN P58_P45"/>
    <property type="match status" value="1"/>
</dbReference>
<dbReference type="STRING" id="402676.B6JX35"/>
<feature type="compositionally biased region" description="Low complexity" evidence="8">
    <location>
        <begin position="75"/>
        <end position="91"/>
    </location>
</feature>
<keyword evidence="11" id="KW-1185">Reference proteome</keyword>
<dbReference type="EMBL" id="KE651166">
    <property type="protein sequence ID" value="EEB05936.2"/>
    <property type="molecule type" value="Genomic_DNA"/>
</dbReference>
<evidence type="ECO:0000313" key="11">
    <source>
        <dbReference type="Proteomes" id="UP000001744"/>
    </source>
</evidence>